<evidence type="ECO:0000256" key="9">
    <source>
        <dbReference type="ARBA" id="ARBA00022967"/>
    </source>
</evidence>
<keyword evidence="9 16" id="KW-1278">Translocase</keyword>
<dbReference type="EC" id="7.6.2.1" evidence="16"/>
<gene>
    <name evidence="20" type="ORF">BSTOLATCC_MIC12888</name>
</gene>
<proteinExistence type="inferred from homology"/>
<comment type="cofactor">
    <cofactor evidence="15">
        <name>Mg(2+)</name>
        <dbReference type="ChEBI" id="CHEBI:18420"/>
    </cofactor>
</comment>
<feature type="transmembrane region" description="Helical" evidence="16">
    <location>
        <begin position="980"/>
        <end position="1000"/>
    </location>
</feature>
<keyword evidence="21" id="KW-1185">Reference proteome</keyword>
<dbReference type="InterPro" id="IPR032631">
    <property type="entry name" value="P-type_ATPase_N"/>
</dbReference>
<dbReference type="InterPro" id="IPR032630">
    <property type="entry name" value="P_typ_ATPase_c"/>
</dbReference>
<feature type="binding site" evidence="14">
    <location>
        <position position="548"/>
    </location>
    <ligand>
        <name>ATP</name>
        <dbReference type="ChEBI" id="CHEBI:30616"/>
    </ligand>
</feature>
<reference evidence="20" key="1">
    <citation type="submission" date="2021-09" db="EMBL/GenBank/DDBJ databases">
        <authorList>
            <consortium name="AG Swart"/>
            <person name="Singh M."/>
            <person name="Singh A."/>
            <person name="Seah K."/>
            <person name="Emmerich C."/>
        </authorList>
    </citation>
    <scope>NUCLEOTIDE SEQUENCE</scope>
    <source>
        <strain evidence="20">ATCC30299</strain>
    </source>
</reference>
<dbReference type="SFLD" id="SFLDG00002">
    <property type="entry name" value="C1.7:_P-type_atpase_like"/>
    <property type="match status" value="1"/>
</dbReference>
<dbReference type="Proteomes" id="UP001162131">
    <property type="component" value="Unassembled WGS sequence"/>
</dbReference>
<evidence type="ECO:0000313" key="21">
    <source>
        <dbReference type="Proteomes" id="UP001162131"/>
    </source>
</evidence>
<dbReference type="GO" id="GO:0045332">
    <property type="term" value="P:phospholipid translocation"/>
    <property type="evidence" value="ECO:0007669"/>
    <property type="project" value="TreeGrafter"/>
</dbReference>
<comment type="caution">
    <text evidence="20">The sequence shown here is derived from an EMBL/GenBank/DDBJ whole genome shotgun (WGS) entry which is preliminary data.</text>
</comment>
<dbReference type="PANTHER" id="PTHR24092">
    <property type="entry name" value="PROBABLE PHOSPHOLIPID-TRANSPORTING ATPASE"/>
    <property type="match status" value="1"/>
</dbReference>
<dbReference type="Pfam" id="PF00122">
    <property type="entry name" value="E1-E2_ATPase"/>
    <property type="match status" value="1"/>
</dbReference>
<dbReference type="InterPro" id="IPR006539">
    <property type="entry name" value="P-type_ATPase_IV"/>
</dbReference>
<dbReference type="Gene3D" id="3.40.1110.10">
    <property type="entry name" value="Calcium-transporting ATPase, cytoplasmic domain N"/>
    <property type="match status" value="1"/>
</dbReference>
<evidence type="ECO:0000256" key="14">
    <source>
        <dbReference type="PIRSR" id="PIRSR606539-2"/>
    </source>
</evidence>
<evidence type="ECO:0000256" key="4">
    <source>
        <dbReference type="ARBA" id="ARBA00022692"/>
    </source>
</evidence>
<feature type="binding site" evidence="15">
    <location>
        <position position="779"/>
    </location>
    <ligand>
        <name>Mg(2+)</name>
        <dbReference type="ChEBI" id="CHEBI:18420"/>
    </ligand>
</feature>
<feature type="domain" description="P-type ATPase C-terminal" evidence="19">
    <location>
        <begin position="801"/>
        <end position="1050"/>
    </location>
</feature>
<dbReference type="InterPro" id="IPR023299">
    <property type="entry name" value="ATPase_P-typ_cyto_dom_N"/>
</dbReference>
<dbReference type="NCBIfam" id="TIGR01494">
    <property type="entry name" value="ATPase_P-type"/>
    <property type="match status" value="1"/>
</dbReference>
<dbReference type="PANTHER" id="PTHR24092:SF150">
    <property type="entry name" value="PHOSPHOLIPID-TRANSPORTING ATPASE"/>
    <property type="match status" value="1"/>
</dbReference>
<feature type="binding site" evidence="14">
    <location>
        <position position="483"/>
    </location>
    <ligand>
        <name>ATP</name>
        <dbReference type="ChEBI" id="CHEBI:30616"/>
    </ligand>
</feature>
<dbReference type="InterPro" id="IPR036412">
    <property type="entry name" value="HAD-like_sf"/>
</dbReference>
<feature type="transmembrane region" description="Helical" evidence="16">
    <location>
        <begin position="1029"/>
        <end position="1047"/>
    </location>
</feature>
<dbReference type="EMBL" id="CAJZBQ010000013">
    <property type="protein sequence ID" value="CAG9315114.1"/>
    <property type="molecule type" value="Genomic_DNA"/>
</dbReference>
<evidence type="ECO:0000256" key="12">
    <source>
        <dbReference type="ARBA" id="ARBA00034036"/>
    </source>
</evidence>
<feature type="binding site" evidence="14">
    <location>
        <position position="660"/>
    </location>
    <ligand>
        <name>ATP</name>
        <dbReference type="ChEBI" id="CHEBI:30616"/>
    </ligand>
</feature>
<dbReference type="Pfam" id="PF16212">
    <property type="entry name" value="PhoLip_ATPase_C"/>
    <property type="match status" value="1"/>
</dbReference>
<keyword evidence="11 16" id="KW-0472">Membrane</keyword>
<dbReference type="CDD" id="cd02073">
    <property type="entry name" value="P-type_ATPase_APLT_Dnf-like"/>
    <property type="match status" value="1"/>
</dbReference>
<evidence type="ECO:0000256" key="8">
    <source>
        <dbReference type="ARBA" id="ARBA00022842"/>
    </source>
</evidence>
<feature type="binding site" evidence="14">
    <location>
        <position position="402"/>
    </location>
    <ligand>
        <name>ATP</name>
        <dbReference type="ChEBI" id="CHEBI:30616"/>
    </ligand>
</feature>
<comment type="subcellular location">
    <subcellularLocation>
        <location evidence="2">Endomembrane system</location>
    </subcellularLocation>
    <subcellularLocation>
        <location evidence="1 16">Membrane</location>
        <topology evidence="1 16">Multi-pass membrane protein</topology>
    </subcellularLocation>
</comment>
<dbReference type="NCBIfam" id="TIGR01652">
    <property type="entry name" value="ATPase-Plipid"/>
    <property type="match status" value="1"/>
</dbReference>
<feature type="binding site" evidence="14">
    <location>
        <position position="403"/>
    </location>
    <ligand>
        <name>ATP</name>
        <dbReference type="ChEBI" id="CHEBI:30616"/>
    </ligand>
</feature>
<organism evidence="20 21">
    <name type="scientific">Blepharisma stoltei</name>
    <dbReference type="NCBI Taxonomy" id="1481888"/>
    <lineage>
        <taxon>Eukaryota</taxon>
        <taxon>Sar</taxon>
        <taxon>Alveolata</taxon>
        <taxon>Ciliophora</taxon>
        <taxon>Postciliodesmatophora</taxon>
        <taxon>Heterotrichea</taxon>
        <taxon>Heterotrichida</taxon>
        <taxon>Blepharismidae</taxon>
        <taxon>Blepharisma</taxon>
    </lineage>
</organism>
<dbReference type="GO" id="GO:0000287">
    <property type="term" value="F:magnesium ion binding"/>
    <property type="evidence" value="ECO:0007669"/>
    <property type="project" value="UniProtKB-UniRule"/>
</dbReference>
<keyword evidence="6 14" id="KW-0547">Nucleotide-binding</keyword>
<feature type="binding site" evidence="14">
    <location>
        <position position="525"/>
    </location>
    <ligand>
        <name>ATP</name>
        <dbReference type="ChEBI" id="CHEBI:30616"/>
    </ligand>
</feature>
<evidence type="ECO:0000256" key="11">
    <source>
        <dbReference type="ARBA" id="ARBA00023136"/>
    </source>
</evidence>
<feature type="domain" description="P-type ATPase N-terminal" evidence="18">
    <location>
        <begin position="36"/>
        <end position="89"/>
    </location>
</feature>
<evidence type="ECO:0000256" key="5">
    <source>
        <dbReference type="ARBA" id="ARBA00022723"/>
    </source>
</evidence>
<evidence type="ECO:0000256" key="2">
    <source>
        <dbReference type="ARBA" id="ARBA00004308"/>
    </source>
</evidence>
<dbReference type="Pfam" id="PF16209">
    <property type="entry name" value="PhoLip_ATPase_N"/>
    <property type="match status" value="1"/>
</dbReference>
<dbReference type="Gene3D" id="2.70.150.10">
    <property type="entry name" value="Calcium-transporting ATPase, cytoplasmic transduction domain A"/>
    <property type="match status" value="1"/>
</dbReference>
<keyword evidence="8 15" id="KW-0460">Magnesium</keyword>
<feature type="transmembrane region" description="Helical" evidence="16">
    <location>
        <begin position="952"/>
        <end position="973"/>
    </location>
</feature>
<dbReference type="InterPro" id="IPR023214">
    <property type="entry name" value="HAD_sf"/>
</dbReference>
<feature type="binding site" evidence="14">
    <location>
        <position position="580"/>
    </location>
    <ligand>
        <name>ATP</name>
        <dbReference type="ChEBI" id="CHEBI:30616"/>
    </ligand>
</feature>
<feature type="transmembrane region" description="Helical" evidence="16">
    <location>
        <begin position="64"/>
        <end position="83"/>
    </location>
</feature>
<feature type="binding site" evidence="14">
    <location>
        <position position="778"/>
    </location>
    <ligand>
        <name>ATP</name>
        <dbReference type="ChEBI" id="CHEBI:30616"/>
    </ligand>
</feature>
<evidence type="ECO:0000256" key="6">
    <source>
        <dbReference type="ARBA" id="ARBA00022741"/>
    </source>
</evidence>
<evidence type="ECO:0000256" key="1">
    <source>
        <dbReference type="ARBA" id="ARBA00004141"/>
    </source>
</evidence>
<sequence>MEEHLLQNEADRRRSTSVVATERTFQIPLVEPPIMFIPNTISTSKYNCLTFLPKNLYYQFHKLANVYFLVIAVLQVIPAISVSSGIPTILLPLIFVMTVSAIKDFVEDRKRKKSDQEENSRKTQIRAGKSWRKVTWQEVRVGDIIRVNKDEYFPADIIILNSSDSKGICYIETKNLDGETNLKHKSANKDTQTYFNNDSMFDGITATIRCEGPNPMIYQFNGLLTILDTVLVLATEQLLLRGSSLKNTDWITGIVVYTGHESKIMLNSPRARAKNSKLENQMNRQIIYIFFLQLGICVYAAAYYAIWFNLSKSDTYMYLELEETYNNAGIQFILQFFTWMLLFTNFVPISLLVTLEMVKFCQAIFISWDLKLYYEPTDTPAKVQSSNLNEELGQINYVFSDKTGTLTCNIMEFRKFTIGGISYGTNQRVPQNIKIPHVDFVDDHFDKTSSAAYDFLMHLACCHTIITEEKDGVIEYKASSPDELALANAAKFFGYEFMGRDQDLNMNLKVGGKDVKINVLNVIEFNSDRKRMSVVVRMPDKRIKVLCKGADSILLPRIRKSDTIEPTWAHLEEYANEGLRTLVLTSRDLTDSEYLAWNEKYTEALRDIHNREKRIAEVSEEVETELTLLGATAIEDKLQDQVPETIQFLRDAGINVWVLTGDKVETAINIGFSCNLITSEMIRIIVQSAKTQEVQEELQKGILSTKAGYGAKFVLVVTGDALIKAMRNEIKPLLMEITDRCNVVLACRVSPQQKADIVKLIRNSKVNIRTLAIGDGANDVNMITAAHVGIGISGLEGQQAVRASDYAVAQFSYLKRLMFVHGRECYRRNATLICYNFYKNVLLAMPVFFYGMFSVYSGQLLYNQWTYQVFNLLFASLPIVIYAVFDKETEYEILENDSKHYKLGLRGRLFTTSAFWFWILEAVLQGMVICMISLNAICTVSGEWESGRMDSMYVFSVLVMGLVIIVVNVKIVLFSYIHFWFSLAIVAISILLYFFVSAIITEWLPMASYLDNYDSNNSTSRMFKNPNSYLSLILVTYFCFFLTPLLYKSIEFVNVLRGKLGKVADVELPENLSEMDIEEEEEETRDKVLNELPIEDKLKAQETLNYFRRSYTGFAFSGDAGHVPQLTENLIHRTSIGW</sequence>
<dbReference type="GO" id="GO:0005524">
    <property type="term" value="F:ATP binding"/>
    <property type="evidence" value="ECO:0007669"/>
    <property type="project" value="UniProtKB-UniRule"/>
</dbReference>
<keyword evidence="10 16" id="KW-1133">Transmembrane helix</keyword>
<feature type="binding site" evidence="15">
    <location>
        <position position="401"/>
    </location>
    <ligand>
        <name>Mg(2+)</name>
        <dbReference type="ChEBI" id="CHEBI:18420"/>
    </ligand>
</feature>
<feature type="binding site" evidence="14">
    <location>
        <position position="661"/>
    </location>
    <ligand>
        <name>ATP</name>
        <dbReference type="ChEBI" id="CHEBI:30616"/>
    </ligand>
</feature>
<evidence type="ECO:0000259" key="18">
    <source>
        <dbReference type="Pfam" id="PF16209"/>
    </source>
</evidence>
<dbReference type="AlphaFoldDB" id="A0AAU9J375"/>
<dbReference type="InterPro" id="IPR008250">
    <property type="entry name" value="ATPase_P-typ_transduc_dom_A_sf"/>
</dbReference>
<evidence type="ECO:0000313" key="20">
    <source>
        <dbReference type="EMBL" id="CAG9315114.1"/>
    </source>
</evidence>
<feature type="binding site" evidence="14">
    <location>
        <position position="748"/>
    </location>
    <ligand>
        <name>ATP</name>
        <dbReference type="ChEBI" id="CHEBI:30616"/>
    </ligand>
</feature>
<dbReference type="SUPFAM" id="SSF81660">
    <property type="entry name" value="Metal cation-transporting ATPase, ATP-binding domain N"/>
    <property type="match status" value="1"/>
</dbReference>
<name>A0AAU9J375_9CILI</name>
<feature type="binding site" evidence="14">
    <location>
        <position position="662"/>
    </location>
    <ligand>
        <name>ATP</name>
        <dbReference type="ChEBI" id="CHEBI:30616"/>
    </ligand>
</feature>
<feature type="transmembrane region" description="Helical" evidence="16">
    <location>
        <begin position="837"/>
        <end position="859"/>
    </location>
</feature>
<accession>A0AAU9J375</accession>
<evidence type="ECO:0000256" key="7">
    <source>
        <dbReference type="ARBA" id="ARBA00022840"/>
    </source>
</evidence>
<feature type="active site" description="4-aspartylphosphate intermediate" evidence="13">
    <location>
        <position position="401"/>
    </location>
</feature>
<feature type="binding site" evidence="14">
    <location>
        <position position="401"/>
    </location>
    <ligand>
        <name>ATP</name>
        <dbReference type="ChEBI" id="CHEBI:30616"/>
    </ligand>
</feature>
<dbReference type="FunFam" id="2.70.150.10:FF:000054">
    <property type="entry name" value="Phospholipid-transporting ATPase"/>
    <property type="match status" value="1"/>
</dbReference>
<dbReference type="SFLD" id="SFLDS00003">
    <property type="entry name" value="Haloacid_Dehalogenase"/>
    <property type="match status" value="1"/>
</dbReference>
<feature type="transmembrane region" description="Helical" evidence="16">
    <location>
        <begin position="89"/>
        <end position="106"/>
    </location>
</feature>
<dbReference type="InterPro" id="IPR001757">
    <property type="entry name" value="P_typ_ATPase"/>
</dbReference>
<evidence type="ECO:0000256" key="13">
    <source>
        <dbReference type="PIRSR" id="PIRSR606539-1"/>
    </source>
</evidence>
<feature type="transmembrane region" description="Helical" evidence="16">
    <location>
        <begin position="865"/>
        <end position="885"/>
    </location>
</feature>
<dbReference type="SUPFAM" id="SSF56784">
    <property type="entry name" value="HAD-like"/>
    <property type="match status" value="1"/>
</dbReference>
<dbReference type="PRINTS" id="PR00119">
    <property type="entry name" value="CATATPASE"/>
</dbReference>
<dbReference type="SFLD" id="SFLDF00027">
    <property type="entry name" value="p-type_atpase"/>
    <property type="match status" value="1"/>
</dbReference>
<dbReference type="InterPro" id="IPR044492">
    <property type="entry name" value="P_typ_ATPase_HD_dom"/>
</dbReference>
<dbReference type="PROSITE" id="PS00154">
    <property type="entry name" value="ATPASE_E1_E2"/>
    <property type="match status" value="1"/>
</dbReference>
<feature type="transmembrane region" description="Helical" evidence="16">
    <location>
        <begin position="328"/>
        <end position="353"/>
    </location>
</feature>
<dbReference type="InterPro" id="IPR018303">
    <property type="entry name" value="ATPase_P-typ_P_site"/>
</dbReference>
<keyword evidence="4 16" id="KW-0812">Transmembrane</keyword>
<evidence type="ECO:0000259" key="17">
    <source>
        <dbReference type="Pfam" id="PF00122"/>
    </source>
</evidence>
<dbReference type="GO" id="GO:0016887">
    <property type="term" value="F:ATP hydrolysis activity"/>
    <property type="evidence" value="ECO:0007669"/>
    <property type="project" value="InterPro"/>
</dbReference>
<evidence type="ECO:0000256" key="16">
    <source>
        <dbReference type="RuleBase" id="RU362033"/>
    </source>
</evidence>
<dbReference type="GO" id="GO:0140326">
    <property type="term" value="F:ATPase-coupled intramembrane lipid transporter activity"/>
    <property type="evidence" value="ECO:0007669"/>
    <property type="project" value="UniProtKB-EC"/>
</dbReference>
<dbReference type="Gene3D" id="3.40.50.1000">
    <property type="entry name" value="HAD superfamily/HAD-like"/>
    <property type="match status" value="1"/>
</dbReference>
<evidence type="ECO:0000259" key="19">
    <source>
        <dbReference type="Pfam" id="PF16212"/>
    </source>
</evidence>
<dbReference type="FunFam" id="3.40.50.1000:FF:000190">
    <property type="entry name" value="Phospholipid-transporting ATPase"/>
    <property type="match status" value="1"/>
</dbReference>
<feature type="binding site" evidence="14">
    <location>
        <position position="779"/>
    </location>
    <ligand>
        <name>ATP</name>
        <dbReference type="ChEBI" id="CHEBI:30616"/>
    </ligand>
</feature>
<feature type="binding site" evidence="15">
    <location>
        <position position="775"/>
    </location>
    <ligand>
        <name>Mg(2+)</name>
        <dbReference type="ChEBI" id="CHEBI:18420"/>
    </ligand>
</feature>
<evidence type="ECO:0000256" key="15">
    <source>
        <dbReference type="PIRSR" id="PIRSR606539-3"/>
    </source>
</evidence>
<feature type="binding site" evidence="15">
    <location>
        <position position="403"/>
    </location>
    <ligand>
        <name>Mg(2+)</name>
        <dbReference type="ChEBI" id="CHEBI:18420"/>
    </ligand>
</feature>
<evidence type="ECO:0000256" key="3">
    <source>
        <dbReference type="ARBA" id="ARBA00008109"/>
    </source>
</evidence>
<comment type="catalytic activity">
    <reaction evidence="12 16">
        <text>ATP + H2O + phospholipidSide 1 = ADP + phosphate + phospholipidSide 2.</text>
        <dbReference type="EC" id="7.6.2.1"/>
    </reaction>
</comment>
<dbReference type="Pfam" id="PF13246">
    <property type="entry name" value="Cation_ATPase"/>
    <property type="match status" value="1"/>
</dbReference>
<keyword evidence="5 15" id="KW-0479">Metal-binding</keyword>
<keyword evidence="7 14" id="KW-0067">ATP-binding</keyword>
<feature type="domain" description="P-type ATPase A" evidence="17">
    <location>
        <begin position="120"/>
        <end position="195"/>
    </location>
</feature>
<dbReference type="GO" id="GO:0005886">
    <property type="term" value="C:plasma membrane"/>
    <property type="evidence" value="ECO:0007669"/>
    <property type="project" value="TreeGrafter"/>
</dbReference>
<feature type="transmembrane region" description="Helical" evidence="16">
    <location>
        <begin position="915"/>
        <end position="937"/>
    </location>
</feature>
<dbReference type="SUPFAM" id="SSF81653">
    <property type="entry name" value="Calcium ATPase, transduction domain A"/>
    <property type="match status" value="1"/>
</dbReference>
<evidence type="ECO:0000256" key="10">
    <source>
        <dbReference type="ARBA" id="ARBA00022989"/>
    </source>
</evidence>
<comment type="similarity">
    <text evidence="3 16">Belongs to the cation transport ATPase (P-type) (TC 3.A.3) family. Type IV subfamily.</text>
</comment>
<protein>
    <recommendedName>
        <fullName evidence="16">Phospholipid-transporting ATPase</fullName>
        <ecNumber evidence="16">7.6.2.1</ecNumber>
    </recommendedName>
</protein>
<dbReference type="InterPro" id="IPR059000">
    <property type="entry name" value="ATPase_P-type_domA"/>
</dbReference>
<feature type="binding site" evidence="14">
    <location>
        <position position="754"/>
    </location>
    <ligand>
        <name>ATP</name>
        <dbReference type="ChEBI" id="CHEBI:30616"/>
    </ligand>
</feature>
<feature type="transmembrane region" description="Helical" evidence="16">
    <location>
        <begin position="286"/>
        <end position="308"/>
    </location>
</feature>
<dbReference type="InterPro" id="IPR023298">
    <property type="entry name" value="ATPase_P-typ_TM_dom_sf"/>
</dbReference>
<dbReference type="SUPFAM" id="SSF81665">
    <property type="entry name" value="Calcium ATPase, transmembrane domain M"/>
    <property type="match status" value="1"/>
</dbReference>